<comment type="caution">
    <text evidence="7">The sequence shown here is derived from an EMBL/GenBank/DDBJ whole genome shotgun (WGS) entry which is preliminary data.</text>
</comment>
<organism evidence="7 8">
    <name type="scientific">Vibrio agarivorans</name>
    <dbReference type="NCBI Taxonomy" id="153622"/>
    <lineage>
        <taxon>Bacteria</taxon>
        <taxon>Pseudomonadati</taxon>
        <taxon>Pseudomonadota</taxon>
        <taxon>Gammaproteobacteria</taxon>
        <taxon>Vibrionales</taxon>
        <taxon>Vibrionaceae</taxon>
        <taxon>Vibrio</taxon>
    </lineage>
</organism>
<dbReference type="Pfam" id="PF13440">
    <property type="entry name" value="Polysacc_synt_3"/>
    <property type="match status" value="1"/>
</dbReference>
<feature type="transmembrane region" description="Helical" evidence="6">
    <location>
        <begin position="45"/>
        <end position="69"/>
    </location>
</feature>
<feature type="transmembrane region" description="Helical" evidence="6">
    <location>
        <begin position="144"/>
        <end position="165"/>
    </location>
</feature>
<evidence type="ECO:0000313" key="7">
    <source>
        <dbReference type="EMBL" id="MDN2482553.1"/>
    </source>
</evidence>
<evidence type="ECO:0000256" key="2">
    <source>
        <dbReference type="ARBA" id="ARBA00022475"/>
    </source>
</evidence>
<name>A0ABT7Y3I3_9VIBR</name>
<reference evidence="7" key="1">
    <citation type="submission" date="2024-05" db="EMBL/GenBank/DDBJ databases">
        <title>Genome Sequences of Four Agar- Degrading Marine Bacteria.</title>
        <authorList>
            <person name="Phillips E.K."/>
            <person name="Shaffer J.C."/>
            <person name="Henson M.W."/>
            <person name="Temperton B."/>
            <person name="Thrash C.J."/>
            <person name="Martin M.O."/>
        </authorList>
    </citation>
    <scope>NUCLEOTIDE SEQUENCE</scope>
    <source>
        <strain evidence="7">EKP203</strain>
    </source>
</reference>
<evidence type="ECO:0000256" key="4">
    <source>
        <dbReference type="ARBA" id="ARBA00022989"/>
    </source>
</evidence>
<feature type="transmembrane region" description="Helical" evidence="6">
    <location>
        <begin position="171"/>
        <end position="189"/>
    </location>
</feature>
<feature type="transmembrane region" description="Helical" evidence="6">
    <location>
        <begin position="389"/>
        <end position="409"/>
    </location>
</feature>
<dbReference type="RefSeq" id="WP_289962626.1">
    <property type="nucleotide sequence ID" value="NZ_JAUEOZ010000002.1"/>
</dbReference>
<feature type="transmembrane region" description="Helical" evidence="6">
    <location>
        <begin position="329"/>
        <end position="349"/>
    </location>
</feature>
<evidence type="ECO:0000256" key="3">
    <source>
        <dbReference type="ARBA" id="ARBA00022692"/>
    </source>
</evidence>
<feature type="transmembrane region" description="Helical" evidence="6">
    <location>
        <begin position="296"/>
        <end position="317"/>
    </location>
</feature>
<dbReference type="Proteomes" id="UP001169719">
    <property type="component" value="Unassembled WGS sequence"/>
</dbReference>
<sequence length="497" mass="54990">MLSKSSIASNALWHTLSQVFSRGVRFLTIPIIVRLLDPEQLGDVAITMALTMFVATVFGNGGTIDTMVYYCKRLQHVFKSLLWFTIGVSALLSASVFVLSQPISLWINVPSAKVYLEVMSLFLPVVMLQSVFQAKLIEQQAFAYIAKCQASISTIATLIAIALAFNGLGGWSLLIQHIFTTSALCGLFYRRVTIAEDEQFRSQTLKQILPYYYKSTLYNTIIWLGSESPLLIASKTVGSAGAGIYSAMSRAACMPMEILGRAFQLSFFSELSAKRADEQVKQHQQQQLFWSIKCRFLALTTLYTLGALVAYPVVRLVLGEQYAIHSDAFFWLCIGFAVISSAGEIVGFLQGTGRINLVAILSTVRCVLVMSCCYLMWSFSASIEAVAQGFALANTALLMVYLITIFLVLKFSFKAYISHTLPLITVLFSAIGTTYLVDTLVPKFNPFVDILVLSTAYLLSLSIAFILLLPNETGSIRRLLTTKVLNKLQKQTLREHG</sequence>
<keyword evidence="5 6" id="KW-0472">Membrane</keyword>
<evidence type="ECO:0000256" key="1">
    <source>
        <dbReference type="ARBA" id="ARBA00004651"/>
    </source>
</evidence>
<dbReference type="PANTHER" id="PTHR30250:SF11">
    <property type="entry name" value="O-ANTIGEN TRANSPORTER-RELATED"/>
    <property type="match status" value="1"/>
</dbReference>
<feature type="transmembrane region" description="Helical" evidence="6">
    <location>
        <begin position="421"/>
        <end position="441"/>
    </location>
</feature>
<protein>
    <submittedName>
        <fullName evidence="7">Oligosaccharide flippase family protein</fullName>
    </submittedName>
</protein>
<evidence type="ECO:0000256" key="6">
    <source>
        <dbReference type="SAM" id="Phobius"/>
    </source>
</evidence>
<keyword evidence="3 6" id="KW-0812">Transmembrane</keyword>
<accession>A0ABT7Y3I3</accession>
<evidence type="ECO:0000256" key="5">
    <source>
        <dbReference type="ARBA" id="ARBA00023136"/>
    </source>
</evidence>
<keyword evidence="2" id="KW-1003">Cell membrane</keyword>
<dbReference type="InterPro" id="IPR050833">
    <property type="entry name" value="Poly_Biosynth_Transport"/>
</dbReference>
<dbReference type="PANTHER" id="PTHR30250">
    <property type="entry name" value="PST FAMILY PREDICTED COLANIC ACID TRANSPORTER"/>
    <property type="match status" value="1"/>
</dbReference>
<comment type="subcellular location">
    <subcellularLocation>
        <location evidence="1">Cell membrane</location>
        <topology evidence="1">Multi-pass membrane protein</topology>
    </subcellularLocation>
</comment>
<feature type="transmembrane region" description="Helical" evidence="6">
    <location>
        <begin position="356"/>
        <end position="377"/>
    </location>
</feature>
<keyword evidence="4 6" id="KW-1133">Transmembrane helix</keyword>
<gene>
    <name evidence="7" type="ORF">QWJ08_14530</name>
</gene>
<proteinExistence type="predicted"/>
<feature type="transmembrane region" description="Helical" evidence="6">
    <location>
        <begin position="112"/>
        <end position="132"/>
    </location>
</feature>
<keyword evidence="8" id="KW-1185">Reference proteome</keyword>
<evidence type="ECO:0000313" key="8">
    <source>
        <dbReference type="Proteomes" id="UP001169719"/>
    </source>
</evidence>
<feature type="transmembrane region" description="Helical" evidence="6">
    <location>
        <begin position="447"/>
        <end position="469"/>
    </location>
</feature>
<feature type="transmembrane region" description="Helical" evidence="6">
    <location>
        <begin position="81"/>
        <end position="100"/>
    </location>
</feature>
<dbReference type="EMBL" id="JAUEOZ010000002">
    <property type="protein sequence ID" value="MDN2482553.1"/>
    <property type="molecule type" value="Genomic_DNA"/>
</dbReference>